<dbReference type="Pfam" id="PF00211">
    <property type="entry name" value="Guanylate_cyc"/>
    <property type="match status" value="1"/>
</dbReference>
<protein>
    <submittedName>
        <fullName evidence="11">Serine/threonine-protein kinase PknB</fullName>
        <ecNumber evidence="11">2.7.11.1</ecNumber>
    </submittedName>
</protein>
<keyword evidence="5 6" id="KW-0067">ATP-binding</keyword>
<evidence type="ECO:0000313" key="11">
    <source>
        <dbReference type="EMBL" id="TWT30455.1"/>
    </source>
</evidence>
<evidence type="ECO:0000256" key="3">
    <source>
        <dbReference type="ARBA" id="ARBA00022741"/>
    </source>
</evidence>
<dbReference type="CDD" id="cd18773">
    <property type="entry name" value="PDC1_HK_sensor"/>
    <property type="match status" value="1"/>
</dbReference>
<keyword evidence="8" id="KW-0472">Membrane</keyword>
<dbReference type="PANTHER" id="PTHR43289">
    <property type="entry name" value="MITOGEN-ACTIVATED PROTEIN KINASE KINASE KINASE 20-RELATED"/>
    <property type="match status" value="1"/>
</dbReference>
<dbReference type="Gene3D" id="3.30.200.20">
    <property type="entry name" value="Phosphorylase Kinase, domain 1"/>
    <property type="match status" value="1"/>
</dbReference>
<keyword evidence="2 11" id="KW-0808">Transferase</keyword>
<dbReference type="PROSITE" id="PS00108">
    <property type="entry name" value="PROTEIN_KINASE_ST"/>
    <property type="match status" value="1"/>
</dbReference>
<dbReference type="InterPro" id="IPR008271">
    <property type="entry name" value="Ser/Thr_kinase_AS"/>
</dbReference>
<dbReference type="SMART" id="SM00220">
    <property type="entry name" value="S_TKc"/>
    <property type="match status" value="1"/>
</dbReference>
<dbReference type="GO" id="GO:0005524">
    <property type="term" value="F:ATP binding"/>
    <property type="evidence" value="ECO:0007669"/>
    <property type="project" value="UniProtKB-UniRule"/>
</dbReference>
<dbReference type="InterPro" id="IPR001054">
    <property type="entry name" value="A/G_cyclase"/>
</dbReference>
<dbReference type="GO" id="GO:0009190">
    <property type="term" value="P:cyclic nucleotide biosynthetic process"/>
    <property type="evidence" value="ECO:0007669"/>
    <property type="project" value="InterPro"/>
</dbReference>
<dbReference type="InterPro" id="IPR011009">
    <property type="entry name" value="Kinase-like_dom_sf"/>
</dbReference>
<dbReference type="EC" id="2.7.11.1" evidence="11"/>
<dbReference type="PANTHER" id="PTHR43289:SF6">
    <property type="entry name" value="SERINE_THREONINE-PROTEIN KINASE NEKL-3"/>
    <property type="match status" value="1"/>
</dbReference>
<evidence type="ECO:0000259" key="9">
    <source>
        <dbReference type="PROSITE" id="PS50011"/>
    </source>
</evidence>
<evidence type="ECO:0000256" key="7">
    <source>
        <dbReference type="SAM" id="MobiDB-lite"/>
    </source>
</evidence>
<evidence type="ECO:0000256" key="1">
    <source>
        <dbReference type="ARBA" id="ARBA00004167"/>
    </source>
</evidence>
<feature type="binding site" evidence="6">
    <location>
        <position position="270"/>
    </location>
    <ligand>
        <name>ATP</name>
        <dbReference type="ChEBI" id="CHEBI:30616"/>
    </ligand>
</feature>
<evidence type="ECO:0000256" key="2">
    <source>
        <dbReference type="ARBA" id="ARBA00022679"/>
    </source>
</evidence>
<evidence type="ECO:0000256" key="4">
    <source>
        <dbReference type="ARBA" id="ARBA00022777"/>
    </source>
</evidence>
<accession>A0A5C5UYC5</accession>
<evidence type="ECO:0000313" key="12">
    <source>
        <dbReference type="Proteomes" id="UP000316714"/>
    </source>
</evidence>
<gene>
    <name evidence="11" type="primary">pknB_9</name>
    <name evidence="11" type="ORF">KOR34_50140</name>
</gene>
<feature type="region of interest" description="Disordered" evidence="7">
    <location>
        <begin position="719"/>
        <end position="743"/>
    </location>
</feature>
<dbReference type="EMBL" id="SIHJ01000005">
    <property type="protein sequence ID" value="TWT30455.1"/>
    <property type="molecule type" value="Genomic_DNA"/>
</dbReference>
<dbReference type="AlphaFoldDB" id="A0A5C5UYC5"/>
<dbReference type="InterPro" id="IPR029787">
    <property type="entry name" value="Nucleotide_cyclase"/>
</dbReference>
<keyword evidence="8" id="KW-0812">Transmembrane</keyword>
<dbReference type="Gene3D" id="1.10.510.10">
    <property type="entry name" value="Transferase(Phosphotransferase) domain 1"/>
    <property type="match status" value="1"/>
</dbReference>
<keyword evidence="12" id="KW-1185">Reference proteome</keyword>
<keyword evidence="8" id="KW-1133">Transmembrane helix</keyword>
<name>A0A5C5UYC5_9BACT</name>
<dbReference type="GO" id="GO:0016020">
    <property type="term" value="C:membrane"/>
    <property type="evidence" value="ECO:0007669"/>
    <property type="project" value="UniProtKB-SubCell"/>
</dbReference>
<feature type="transmembrane region" description="Helical" evidence="8">
    <location>
        <begin position="585"/>
        <end position="609"/>
    </location>
</feature>
<sequence>MSEMKTFVFTDIVQSVTLKGQMAGRSDAERDVAYVTNILSPHRRLIESGLDANGGRVVSTAGDGHFLVFSNTIAAASWAVQVQQAHQDTPIVTPREEQVQVRMSLHVGFPQADPGDPDNFIGRVVDYAARLNDYATGGQILISAAALGLLKDAGLEGVRFHPHGERELRGIGAIDVYELLYDDSGPRPTRDKPKGEDRRAWTVLPATMGLTEYSEQGGSAGAATQIHHRRSTPAKRRLGNYELEELLGAGGMGDVYKARHVQFDRVRAIKVIKPHYLEAGSQGIIRRFYREIKAVGALDHPNIVVAVDSSAPTDDTHYLVMEYVHGVSAEDLVKNAGPLSVPDACEVIRQAALGLQYILTQGMVHRDIKPSNLMLTLEQKRRTSELAAADPPTQPLVKILDLGLALLVDEDQPRLTQMDHGAMGTAMYMSPEQWKTTSVDIRSDIYSLGCSLYHLLTGSPPYFDSDLKPERAHERLAPPSVRERGDAPRALDAVLKKMMAKSPADRYQTPAEVADALAPLADGADLTTLIKRNQAPEHGATTVGAAHGDTLAGSNRARDTVAGRRRLDPGSWRSYEDARPAWRRWAGPIATLAALVAIGLFAWATIAGLQASNRAQRKDQLANLAAAMAPQLDAEIDRRIATLEDFAKDPSLRAAMQQLTDSPESWKPVQALINQRYLQFDESLPSNSWFITDRTGLQIARSPESDSIGNSYWQRDYFHGQGKNLPDDAERPEPLSGPHLSSVYRSDSTNQLKVAFSVPIENGERRPEDRKVLGVLGMSIELGDFKLLEDSRMLTRPLELVLVDLREGEVEGGPEKGLILHHPDLDRFASAFRLPDQTLGEVEESIQGDRYRSEDRVLQGYPELLGRGQEKYWGGYLPVDVPSQAQPNAKWLVIIQEPEM</sequence>
<dbReference type="PROSITE" id="PS50011">
    <property type="entry name" value="PROTEIN_KINASE_DOM"/>
    <property type="match status" value="1"/>
</dbReference>
<evidence type="ECO:0000256" key="6">
    <source>
        <dbReference type="PROSITE-ProRule" id="PRU10141"/>
    </source>
</evidence>
<organism evidence="11 12">
    <name type="scientific">Posidoniimonas corsicana</name>
    <dbReference type="NCBI Taxonomy" id="1938618"/>
    <lineage>
        <taxon>Bacteria</taxon>
        <taxon>Pseudomonadati</taxon>
        <taxon>Planctomycetota</taxon>
        <taxon>Planctomycetia</taxon>
        <taxon>Pirellulales</taxon>
        <taxon>Lacipirellulaceae</taxon>
        <taxon>Posidoniimonas</taxon>
    </lineage>
</organism>
<dbReference type="CDD" id="cd14014">
    <property type="entry name" value="STKc_PknB_like"/>
    <property type="match status" value="1"/>
</dbReference>
<evidence type="ECO:0000256" key="8">
    <source>
        <dbReference type="SAM" id="Phobius"/>
    </source>
</evidence>
<feature type="domain" description="Protein kinase" evidence="9">
    <location>
        <begin position="241"/>
        <end position="521"/>
    </location>
</feature>
<keyword evidence="3 6" id="KW-0547">Nucleotide-binding</keyword>
<dbReference type="InterPro" id="IPR017441">
    <property type="entry name" value="Protein_kinase_ATP_BS"/>
</dbReference>
<evidence type="ECO:0000259" key="10">
    <source>
        <dbReference type="PROSITE" id="PS50125"/>
    </source>
</evidence>
<proteinExistence type="predicted"/>
<dbReference type="Gene3D" id="3.30.450.20">
    <property type="entry name" value="PAS domain"/>
    <property type="match status" value="1"/>
</dbReference>
<dbReference type="Gene3D" id="3.30.70.1230">
    <property type="entry name" value="Nucleotide cyclase"/>
    <property type="match status" value="1"/>
</dbReference>
<dbReference type="GO" id="GO:0004674">
    <property type="term" value="F:protein serine/threonine kinase activity"/>
    <property type="evidence" value="ECO:0007669"/>
    <property type="project" value="UniProtKB-EC"/>
</dbReference>
<dbReference type="CDD" id="cd07302">
    <property type="entry name" value="CHD"/>
    <property type="match status" value="1"/>
</dbReference>
<dbReference type="SUPFAM" id="SSF56112">
    <property type="entry name" value="Protein kinase-like (PK-like)"/>
    <property type="match status" value="1"/>
</dbReference>
<dbReference type="Proteomes" id="UP000316714">
    <property type="component" value="Unassembled WGS sequence"/>
</dbReference>
<dbReference type="GO" id="GO:0035556">
    <property type="term" value="P:intracellular signal transduction"/>
    <property type="evidence" value="ECO:0007669"/>
    <property type="project" value="InterPro"/>
</dbReference>
<dbReference type="GO" id="GO:0004016">
    <property type="term" value="F:adenylate cyclase activity"/>
    <property type="evidence" value="ECO:0007669"/>
    <property type="project" value="UniProtKB-ARBA"/>
</dbReference>
<keyword evidence="4 11" id="KW-0418">Kinase</keyword>
<dbReference type="SUPFAM" id="SSF55073">
    <property type="entry name" value="Nucleotide cyclase"/>
    <property type="match status" value="1"/>
</dbReference>
<comment type="subcellular location">
    <subcellularLocation>
        <location evidence="1">Membrane</location>
        <topology evidence="1">Single-pass membrane protein</topology>
    </subcellularLocation>
</comment>
<dbReference type="PROSITE" id="PS00107">
    <property type="entry name" value="PROTEIN_KINASE_ATP"/>
    <property type="match status" value="1"/>
</dbReference>
<feature type="domain" description="Guanylate cyclase" evidence="10">
    <location>
        <begin position="6"/>
        <end position="132"/>
    </location>
</feature>
<dbReference type="Pfam" id="PF00069">
    <property type="entry name" value="Pkinase"/>
    <property type="match status" value="1"/>
</dbReference>
<dbReference type="RefSeq" id="WP_197531721.1">
    <property type="nucleotide sequence ID" value="NZ_SIHJ01000005.1"/>
</dbReference>
<evidence type="ECO:0000256" key="5">
    <source>
        <dbReference type="ARBA" id="ARBA00022840"/>
    </source>
</evidence>
<comment type="caution">
    <text evidence="11">The sequence shown here is derived from an EMBL/GenBank/DDBJ whole genome shotgun (WGS) entry which is preliminary data.</text>
</comment>
<dbReference type="PROSITE" id="PS50125">
    <property type="entry name" value="GUANYLATE_CYCLASE_2"/>
    <property type="match status" value="1"/>
</dbReference>
<dbReference type="InterPro" id="IPR000719">
    <property type="entry name" value="Prot_kinase_dom"/>
</dbReference>
<reference evidence="11 12" key="1">
    <citation type="submission" date="2019-02" db="EMBL/GenBank/DDBJ databases">
        <title>Deep-cultivation of Planctomycetes and their phenomic and genomic characterization uncovers novel biology.</title>
        <authorList>
            <person name="Wiegand S."/>
            <person name="Jogler M."/>
            <person name="Boedeker C."/>
            <person name="Pinto D."/>
            <person name="Vollmers J."/>
            <person name="Rivas-Marin E."/>
            <person name="Kohn T."/>
            <person name="Peeters S.H."/>
            <person name="Heuer A."/>
            <person name="Rast P."/>
            <person name="Oberbeckmann S."/>
            <person name="Bunk B."/>
            <person name="Jeske O."/>
            <person name="Meyerdierks A."/>
            <person name="Storesund J.E."/>
            <person name="Kallscheuer N."/>
            <person name="Luecker S."/>
            <person name="Lage O.M."/>
            <person name="Pohl T."/>
            <person name="Merkel B.J."/>
            <person name="Hornburger P."/>
            <person name="Mueller R.-W."/>
            <person name="Bruemmer F."/>
            <person name="Labrenz M."/>
            <person name="Spormann A.M."/>
            <person name="Op Den Camp H."/>
            <person name="Overmann J."/>
            <person name="Amann R."/>
            <person name="Jetten M.S.M."/>
            <person name="Mascher T."/>
            <person name="Medema M.H."/>
            <person name="Devos D.P."/>
            <person name="Kaster A.-K."/>
            <person name="Ovreas L."/>
            <person name="Rohde M."/>
            <person name="Galperin M.Y."/>
            <person name="Jogler C."/>
        </authorList>
    </citation>
    <scope>NUCLEOTIDE SEQUENCE [LARGE SCALE GENOMIC DNA]</scope>
    <source>
        <strain evidence="11 12">KOR34</strain>
    </source>
</reference>